<gene>
    <name evidence="1" type="ORF">MAR_016843</name>
</gene>
<dbReference type="EMBL" id="CP111017">
    <property type="protein sequence ID" value="WAR06885.1"/>
    <property type="molecule type" value="Genomic_DNA"/>
</dbReference>
<protein>
    <submittedName>
        <fullName evidence="1">Uncharacterized protein</fullName>
    </submittedName>
</protein>
<reference evidence="1" key="1">
    <citation type="submission" date="2022-11" db="EMBL/GenBank/DDBJ databases">
        <title>Centuries of genome instability and evolution in soft-shell clam transmissible cancer (bioRxiv).</title>
        <authorList>
            <person name="Hart S.F.M."/>
            <person name="Yonemitsu M.A."/>
            <person name="Giersch R.M."/>
            <person name="Beal B.F."/>
            <person name="Arriagada G."/>
            <person name="Davis B.W."/>
            <person name="Ostrander E.A."/>
            <person name="Goff S.P."/>
            <person name="Metzger M.J."/>
        </authorList>
    </citation>
    <scope>NUCLEOTIDE SEQUENCE</scope>
    <source>
        <strain evidence="1">MELC-2E11</strain>
        <tissue evidence="1">Siphon/mantle</tissue>
    </source>
</reference>
<name>A0ABY7EAL3_MYAAR</name>
<evidence type="ECO:0000313" key="2">
    <source>
        <dbReference type="Proteomes" id="UP001164746"/>
    </source>
</evidence>
<sequence length="141" mass="16110">MGRSMRSQVLGIKYNDAIGVIDGTSHELYRSKQPQQPYYSSHRHSMRFTLKSSIVRHVGNGCLAHIKVEQQFTIMQQAGIDLPSPEECLLEGDKIYPDRGHLMTPYTTAQLARKGVQRKKKMCKIEWEHQTISGTTFCNND</sequence>
<organism evidence="1 2">
    <name type="scientific">Mya arenaria</name>
    <name type="common">Soft-shell clam</name>
    <dbReference type="NCBI Taxonomy" id="6604"/>
    <lineage>
        <taxon>Eukaryota</taxon>
        <taxon>Metazoa</taxon>
        <taxon>Spiralia</taxon>
        <taxon>Lophotrochozoa</taxon>
        <taxon>Mollusca</taxon>
        <taxon>Bivalvia</taxon>
        <taxon>Autobranchia</taxon>
        <taxon>Heteroconchia</taxon>
        <taxon>Euheterodonta</taxon>
        <taxon>Imparidentia</taxon>
        <taxon>Neoheterodontei</taxon>
        <taxon>Myida</taxon>
        <taxon>Myoidea</taxon>
        <taxon>Myidae</taxon>
        <taxon>Mya</taxon>
    </lineage>
</organism>
<evidence type="ECO:0000313" key="1">
    <source>
        <dbReference type="EMBL" id="WAR06885.1"/>
    </source>
</evidence>
<dbReference type="Proteomes" id="UP001164746">
    <property type="component" value="Chromosome 6"/>
</dbReference>
<proteinExistence type="predicted"/>
<accession>A0ABY7EAL3</accession>
<keyword evidence="2" id="KW-1185">Reference proteome</keyword>